<accession>A0A839RTZ6</accession>
<proteinExistence type="predicted"/>
<dbReference type="RefSeq" id="WP_013808791.1">
    <property type="nucleotide sequence ID" value="NZ_BDDI01000001.1"/>
</dbReference>
<dbReference type="EMBL" id="JACHWS010000004">
    <property type="protein sequence ID" value="MBB3039688.1"/>
    <property type="molecule type" value="Genomic_DNA"/>
</dbReference>
<name>A0A839RTZ6_9ACTN</name>
<gene>
    <name evidence="1" type="ORF">FHU29_004176</name>
</gene>
<keyword evidence="2" id="KW-1185">Reference proteome</keyword>
<comment type="caution">
    <text evidence="1">The sequence shown here is derived from an EMBL/GenBank/DDBJ whole genome shotgun (WGS) entry which is preliminary data.</text>
</comment>
<evidence type="ECO:0000313" key="2">
    <source>
        <dbReference type="Proteomes" id="UP000567922"/>
    </source>
</evidence>
<dbReference type="Proteomes" id="UP000567922">
    <property type="component" value="Unassembled WGS sequence"/>
</dbReference>
<sequence>MFFPYTAEQAFQLGQFIAWALCEFGPLLMLPCGGVVPFVPPPLS</sequence>
<evidence type="ECO:0000313" key="1">
    <source>
        <dbReference type="EMBL" id="MBB3039688.1"/>
    </source>
</evidence>
<reference evidence="1 2" key="1">
    <citation type="submission" date="2020-08" db="EMBL/GenBank/DDBJ databases">
        <title>Sequencing the genomes of 1000 actinobacteria strains.</title>
        <authorList>
            <person name="Klenk H.-P."/>
        </authorList>
    </citation>
    <scope>NUCLEOTIDE SEQUENCE [LARGE SCALE GENOMIC DNA]</scope>
    <source>
        <strain evidence="1 2">DSM 45258</strain>
    </source>
</reference>
<dbReference type="AlphaFoldDB" id="A0A839RTZ6"/>
<organism evidence="1 2">
    <name type="scientific">Hoyosella altamirensis</name>
    <dbReference type="NCBI Taxonomy" id="616997"/>
    <lineage>
        <taxon>Bacteria</taxon>
        <taxon>Bacillati</taxon>
        <taxon>Actinomycetota</taxon>
        <taxon>Actinomycetes</taxon>
        <taxon>Mycobacteriales</taxon>
        <taxon>Hoyosellaceae</taxon>
        <taxon>Hoyosella</taxon>
    </lineage>
</organism>
<protein>
    <submittedName>
        <fullName evidence="1">Uncharacterized protein</fullName>
    </submittedName>
</protein>